<keyword evidence="2" id="KW-0472">Membrane</keyword>
<dbReference type="EMBL" id="LT594512">
    <property type="protein sequence ID" value="SBT76587.1"/>
    <property type="molecule type" value="Genomic_DNA"/>
</dbReference>
<dbReference type="VEuPathDB" id="PlasmoDB:PocGH01_08011000"/>
<evidence type="ECO:0000313" key="3">
    <source>
        <dbReference type="EMBL" id="SBT76587.1"/>
    </source>
</evidence>
<feature type="compositionally biased region" description="Basic and acidic residues" evidence="1">
    <location>
        <begin position="493"/>
        <end position="507"/>
    </location>
</feature>
<sequence>MENSVRHSVDIKSEDFVVLIALQNLQTFIMIGYTAVNKVNLNFNFSYLWALCVGTVLFIYSLISFVIIRTFVFSKVDIGKYVLEFLFCISIIVTCALSIIIDSFKIANMQLLFFSFALTGYAYYNLVTLFFFSISIGIIVQYNLNINGFGLNMNSLFFIDLLSYILQIIGGNILYFRMYELCYLIVISKKNPCKYVVASKEVKHLEKQIYTSLLNSYMCIKSKTYSDLAYINDFINKENNSIKYGDKTRMIKHNSTITHKEKLNNKKTLLIYNKNDPNYKNTTSCTKFNNTKYAKYYFKKFKISNTLSLKLTSADSKINNFPNSSKNFNKKYKNSRNKKYEHVRKKNSLQSNKSKWEKNFEETASHSGKSKRTSNPNHTTETYDKSENSGMSQGRNNEELIVRSEHFLFDKGKVPKGVNISNDHCDDQRFYQKNNGDNEFSIAINGESTDEYVHTKRSSLESLSKHHSVINISDSQNGIRGEYLNGAEKKKKKENEERKKENKREKNSICATVSSRKGAYTSICKDKVKRGKQRNSSSAGEKNFSSECEPRGSSKRSESDNPSNSSRFELKKNSCDADTRGSNFKRCLEHECDAFPSDQNDGDDKMYPDSHSMHSLYSKRWIKRKSYLYKLDRNEDPPTKDNSKTYNASNNSCTVHKKGRDKNKAHRMREEEDYTHSLENNACSNFKNVFSVLFRKDEMKDNTIKEMHTSEVQVNQVYTHDVYNCSIFPCNYNLIKNICNVNIKQEEKKCDAISQHKAEKGRGVTERKQESELKKGKMEKRHRNQNSADQDGGPCARGDANGYGDTDGSGNDYNDDYYVCDNDDRDYTHEYQSEGQFTHRNYAGDYADCESYGSDDNPGWTTNEDVVKKPRVTNPLKSKSMQEKTFLSEGSKIYEISNEAMERSEKEQTVNKNVLFCKSKSSLCISKNNDNTPCNYPLRGHNSNKFITFTNNFFHKNSNNVLKNVSNSNSNYKINRINMIKHHEILDKIVELDITSQTKKKNKNDKNEMSTLKKKNYFTSKKGKKYTSFFLENTKIKFLFMCIPKFFENFFDMSKRIFFDLKKKKILMQNATWKSKIFIPERDPLGLFKNTSLEKWYISWMDEFNKNIISKTCYIHIYLIIYIILLDFLTAYKLYSTKILYSPIRHGSYLNYFFGKSLINIFLYIFYFLLTFKIKKYNYYDIRKYYVWTLLLCIAKLIISSLDIYVAITSLDYFSCPYFVYIYIHMLTVQTAILLIVRYPTQYLLFFMYIICFTTLYWCFSINKSFMEFIFIIACVSFTIIYSYILCSRTLEINRRILFSKYELPYLLYLKEIVHCLNKNQNKKYM</sequence>
<protein>
    <submittedName>
        <fullName evidence="3">Uncharacterized protein</fullName>
    </submittedName>
</protein>
<feature type="compositionally biased region" description="Polar residues" evidence="1">
    <location>
        <begin position="534"/>
        <end position="546"/>
    </location>
</feature>
<accession>A0A1C3KR52</accession>
<feature type="compositionally biased region" description="Basic residues" evidence="1">
    <location>
        <begin position="655"/>
        <end position="667"/>
    </location>
</feature>
<keyword evidence="2" id="KW-1133">Transmembrane helix</keyword>
<feature type="transmembrane region" description="Helical" evidence="2">
    <location>
        <begin position="1243"/>
        <end position="1260"/>
    </location>
</feature>
<feature type="compositionally biased region" description="Basic residues" evidence="1">
    <location>
        <begin position="328"/>
        <end position="347"/>
    </location>
</feature>
<feature type="transmembrane region" description="Helical" evidence="2">
    <location>
        <begin position="156"/>
        <end position="176"/>
    </location>
</feature>
<feature type="compositionally biased region" description="Basic and acidic residues" evidence="1">
    <location>
        <begin position="354"/>
        <end position="364"/>
    </location>
</feature>
<feature type="compositionally biased region" description="Basic and acidic residues" evidence="1">
    <location>
        <begin position="633"/>
        <end position="643"/>
    </location>
</feature>
<feature type="transmembrane region" description="Helical" evidence="2">
    <location>
        <begin position="1218"/>
        <end position="1237"/>
    </location>
</feature>
<feature type="region of interest" description="Disordered" evidence="1">
    <location>
        <begin position="471"/>
        <end position="510"/>
    </location>
</feature>
<evidence type="ECO:0000256" key="2">
    <source>
        <dbReference type="SAM" id="Phobius"/>
    </source>
</evidence>
<dbReference type="VEuPathDB" id="PlasmoDB:POWCR01_080008200"/>
<name>A0A1C3KR52_PLAOA</name>
<dbReference type="OrthoDB" id="365362at2759"/>
<feature type="region of interest" description="Disordered" evidence="1">
    <location>
        <begin position="527"/>
        <end position="578"/>
    </location>
</feature>
<gene>
    <name evidence="3" type="primary">PowCR01_080008200</name>
    <name evidence="3" type="ORF">POWCR01_080008200</name>
</gene>
<feature type="compositionally biased region" description="Basic and acidic residues" evidence="1">
    <location>
        <begin position="753"/>
        <end position="776"/>
    </location>
</feature>
<reference evidence="3 4" key="1">
    <citation type="submission" date="2016-06" db="EMBL/GenBank/DDBJ databases">
        <authorList>
            <consortium name="Pathogen Informatics"/>
        </authorList>
    </citation>
    <scope>NUCLEOTIDE SEQUENCE [LARGE SCALE GENOMIC DNA]</scope>
    <source>
        <strain evidence="3">PowCR01</strain>
    </source>
</reference>
<proteinExistence type="predicted"/>
<feature type="transmembrane region" description="Helical" evidence="2">
    <location>
        <begin position="47"/>
        <end position="69"/>
    </location>
</feature>
<feature type="transmembrane region" description="Helical" evidence="2">
    <location>
        <begin position="1114"/>
        <end position="1132"/>
    </location>
</feature>
<evidence type="ECO:0000256" key="1">
    <source>
        <dbReference type="SAM" id="MobiDB-lite"/>
    </source>
</evidence>
<feature type="compositionally biased region" description="Polar residues" evidence="1">
    <location>
        <begin position="644"/>
        <end position="654"/>
    </location>
</feature>
<organism evidence="3 4">
    <name type="scientific">Plasmodium ovale</name>
    <name type="common">malaria parasite P. ovale</name>
    <dbReference type="NCBI Taxonomy" id="36330"/>
    <lineage>
        <taxon>Eukaryota</taxon>
        <taxon>Sar</taxon>
        <taxon>Alveolata</taxon>
        <taxon>Apicomplexa</taxon>
        <taxon>Aconoidasida</taxon>
        <taxon>Haemosporida</taxon>
        <taxon>Plasmodiidae</taxon>
        <taxon>Plasmodium</taxon>
        <taxon>Plasmodium (Plasmodium)</taxon>
    </lineage>
</organism>
<feature type="region of interest" description="Disordered" evidence="1">
    <location>
        <begin position="320"/>
        <end position="395"/>
    </location>
</feature>
<feature type="compositionally biased region" description="Basic and acidic residues" evidence="1">
    <location>
        <begin position="568"/>
        <end position="578"/>
    </location>
</feature>
<dbReference type="Proteomes" id="UP000243200">
    <property type="component" value="Chromosome 8"/>
</dbReference>
<evidence type="ECO:0000313" key="4">
    <source>
        <dbReference type="Proteomes" id="UP000243200"/>
    </source>
</evidence>
<feature type="transmembrane region" description="Helical" evidence="2">
    <location>
        <begin position="1186"/>
        <end position="1206"/>
    </location>
</feature>
<feature type="region of interest" description="Disordered" evidence="1">
    <location>
        <begin position="753"/>
        <end position="810"/>
    </location>
</feature>
<feature type="transmembrane region" description="Helical" evidence="2">
    <location>
        <begin position="1153"/>
        <end position="1174"/>
    </location>
</feature>
<feature type="region of interest" description="Disordered" evidence="1">
    <location>
        <begin position="633"/>
        <end position="673"/>
    </location>
</feature>
<feature type="compositionally biased region" description="Basic and acidic residues" evidence="1">
    <location>
        <begin position="548"/>
        <end position="559"/>
    </location>
</feature>
<feature type="transmembrane region" description="Helical" evidence="2">
    <location>
        <begin position="121"/>
        <end position="144"/>
    </location>
</feature>
<keyword evidence="2" id="KW-0812">Transmembrane</keyword>
<feature type="transmembrane region" description="Helical" evidence="2">
    <location>
        <begin position="81"/>
        <end position="101"/>
    </location>
</feature>
<feature type="transmembrane region" description="Helical" evidence="2">
    <location>
        <begin position="1267"/>
        <end position="1286"/>
    </location>
</feature>
<feature type="transmembrane region" description="Helical" evidence="2">
    <location>
        <begin position="16"/>
        <end position="35"/>
    </location>
</feature>